<dbReference type="AlphaFoldDB" id="A0AA39J5E3"/>
<keyword evidence="2 6" id="KW-0378">Hydrolase</keyword>
<evidence type="ECO:0000256" key="3">
    <source>
        <dbReference type="ARBA" id="ARBA00023295"/>
    </source>
</evidence>
<dbReference type="InterPro" id="IPR050386">
    <property type="entry name" value="Glycosyl_hydrolase_5"/>
</dbReference>
<dbReference type="GO" id="GO:0009986">
    <property type="term" value="C:cell surface"/>
    <property type="evidence" value="ECO:0007669"/>
    <property type="project" value="TreeGrafter"/>
</dbReference>
<evidence type="ECO:0000313" key="6">
    <source>
        <dbReference type="EMBL" id="KAK0435144.1"/>
    </source>
</evidence>
<reference evidence="6" key="1">
    <citation type="submission" date="2023-06" db="EMBL/GenBank/DDBJ databases">
        <authorList>
            <consortium name="Lawrence Berkeley National Laboratory"/>
            <person name="Ahrendt S."/>
            <person name="Sahu N."/>
            <person name="Indic B."/>
            <person name="Wong-Bajracharya J."/>
            <person name="Merenyi Z."/>
            <person name="Ke H.-M."/>
            <person name="Monk M."/>
            <person name="Kocsube S."/>
            <person name="Drula E."/>
            <person name="Lipzen A."/>
            <person name="Balint B."/>
            <person name="Henrissat B."/>
            <person name="Andreopoulos B."/>
            <person name="Martin F.M."/>
            <person name="Harder C.B."/>
            <person name="Rigling D."/>
            <person name="Ford K.L."/>
            <person name="Foster G.D."/>
            <person name="Pangilinan J."/>
            <person name="Papanicolaou A."/>
            <person name="Barry K."/>
            <person name="LaButti K."/>
            <person name="Viragh M."/>
            <person name="Koriabine M."/>
            <person name="Yan M."/>
            <person name="Riley R."/>
            <person name="Champramary S."/>
            <person name="Plett K.L."/>
            <person name="Tsai I.J."/>
            <person name="Slot J."/>
            <person name="Sipos G."/>
            <person name="Plett J."/>
            <person name="Nagy L.G."/>
            <person name="Grigoriev I.V."/>
        </authorList>
    </citation>
    <scope>NUCLEOTIDE SEQUENCE</scope>
    <source>
        <strain evidence="6">FPL87.14</strain>
    </source>
</reference>
<dbReference type="GO" id="GO:0005737">
    <property type="term" value="C:cytoplasm"/>
    <property type="evidence" value="ECO:0007669"/>
    <property type="project" value="UniProtKB-ARBA"/>
</dbReference>
<dbReference type="PANTHER" id="PTHR31297">
    <property type="entry name" value="GLUCAN ENDO-1,6-BETA-GLUCOSIDASE B"/>
    <property type="match status" value="1"/>
</dbReference>
<organism evidence="6 7">
    <name type="scientific">Armillaria borealis</name>
    <dbReference type="NCBI Taxonomy" id="47425"/>
    <lineage>
        <taxon>Eukaryota</taxon>
        <taxon>Fungi</taxon>
        <taxon>Dikarya</taxon>
        <taxon>Basidiomycota</taxon>
        <taxon>Agaricomycotina</taxon>
        <taxon>Agaricomycetes</taxon>
        <taxon>Agaricomycetidae</taxon>
        <taxon>Agaricales</taxon>
        <taxon>Marasmiineae</taxon>
        <taxon>Physalacriaceae</taxon>
        <taxon>Armillaria</taxon>
    </lineage>
</organism>
<dbReference type="SUPFAM" id="SSF51445">
    <property type="entry name" value="(Trans)glycosidases"/>
    <property type="match status" value="1"/>
</dbReference>
<dbReference type="PANTHER" id="PTHR31297:SF43">
    <property type="entry name" value="GLUCAN 1,3-BETA-GLUCOSIDASE 3"/>
    <property type="match status" value="1"/>
</dbReference>
<feature type="region of interest" description="Disordered" evidence="4">
    <location>
        <begin position="594"/>
        <end position="614"/>
    </location>
</feature>
<comment type="similarity">
    <text evidence="1">Belongs to the glycosyl hydrolase 5 (cellulase A) family.</text>
</comment>
<dbReference type="Pfam" id="PF00150">
    <property type="entry name" value="Cellulase"/>
    <property type="match status" value="1"/>
</dbReference>
<dbReference type="EMBL" id="JAUEPT010000065">
    <property type="protein sequence ID" value="KAK0435144.1"/>
    <property type="molecule type" value="Genomic_DNA"/>
</dbReference>
<dbReference type="Gene3D" id="3.20.20.80">
    <property type="entry name" value="Glycosidases"/>
    <property type="match status" value="1"/>
</dbReference>
<sequence length="819" mass="92832">MSSVKRFRLSHTCELFDWCYFHLTFKMLLSRKSRLRLDQWGALKRLSLLWCHVHELWSPEGQGSNPPRLEALKIYAEPDYTEVFGDKLLNPFSCSLDLRSLREFSAVITSNPRFDQVHALLCQISSTLQRICLDVRIRAPASHFLSEFDYMDLHAFPNLGAIHLILDTPCDVFPISKLSPSVRNITLEVTYHLDEYAEWAMTKWSTIDSFMESQDLPALESFRLEVHISTRDSCLPTFCLCDPYEVDLQAIRQATPTLYRRGVLDVVVKTSNTTAWLKNKMDKYLKKMKAKIEEHLDLGSSDQRALAPALPALVPPLSQPPTLRQIYRFRKQRGVNLGSWFTLEDWLTPSLFQHAAGRKSSEMDILEGMSQDAAKSMLEHHWGHFVDDGDWEWMASHGINTVRLPIGYFHFLGGHPNPDVRDLMKGTEYAPYADVYVNTWGYIVRAIETARAHKIGVLVDLHAAPGAQNPDNHSGLSTGDAGLWHSEKKQRKTVQILVALAQEIVRFENVVGLEVLNEPKDTNRLQSWYEEAISALQSISPEISEIPLYLSDAWATGHYAQFIAGRSNTGTFLVLDHHLYRCFTSDDQALSASQHAANVHPANPDAPSTSMLSGASGTSSGSIVIGEWSAALNPASFSSYQDEDAKLAAQREWGHAQWEAYERFCGGYFFWTLKKEGGSDPGWCYYTAVEKGVLPSSLDRAKDNFSRHSLEHLRSVGASELQAAMQGHVGWWNNNSQNPEAFEHWRFEQGYYQGWEDCLAFYWGSTTGELVGSEIGFKGQWKKVRTAAHRREKGDSEMIWEFEHGFDQALTKFSEVVVS</sequence>
<dbReference type="InterPro" id="IPR017853">
    <property type="entry name" value="GH"/>
</dbReference>
<keyword evidence="7" id="KW-1185">Reference proteome</keyword>
<dbReference type="GO" id="GO:0005576">
    <property type="term" value="C:extracellular region"/>
    <property type="evidence" value="ECO:0007669"/>
    <property type="project" value="TreeGrafter"/>
</dbReference>
<evidence type="ECO:0000313" key="7">
    <source>
        <dbReference type="Proteomes" id="UP001175226"/>
    </source>
</evidence>
<evidence type="ECO:0000256" key="1">
    <source>
        <dbReference type="ARBA" id="ARBA00005641"/>
    </source>
</evidence>
<dbReference type="FunFam" id="3.20.20.80:FF:000100">
    <property type="entry name" value="Glycoside hydrolase superfamily"/>
    <property type="match status" value="1"/>
</dbReference>
<name>A0AA39J5E3_9AGAR</name>
<proteinExistence type="inferred from homology"/>
<dbReference type="InterPro" id="IPR001547">
    <property type="entry name" value="Glyco_hydro_5"/>
</dbReference>
<accession>A0AA39J5E3</accession>
<comment type="caution">
    <text evidence="6">The sequence shown here is derived from an EMBL/GenBank/DDBJ whole genome shotgun (WGS) entry which is preliminary data.</text>
</comment>
<gene>
    <name evidence="6" type="ORF">EV421DRAFT_2039253</name>
</gene>
<feature type="domain" description="Glycoside hydrolase family 5" evidence="5">
    <location>
        <begin position="378"/>
        <end position="658"/>
    </location>
</feature>
<protein>
    <submittedName>
        <fullName evidence="6">Glycoside hydrolase superfamily</fullName>
    </submittedName>
</protein>
<dbReference type="GO" id="GO:0046557">
    <property type="term" value="F:glucan endo-1,6-beta-glucosidase activity"/>
    <property type="evidence" value="ECO:0007669"/>
    <property type="project" value="TreeGrafter"/>
</dbReference>
<dbReference type="GO" id="GO:0009251">
    <property type="term" value="P:glucan catabolic process"/>
    <property type="evidence" value="ECO:0007669"/>
    <property type="project" value="TreeGrafter"/>
</dbReference>
<evidence type="ECO:0000259" key="5">
    <source>
        <dbReference type="Pfam" id="PF00150"/>
    </source>
</evidence>
<evidence type="ECO:0000256" key="2">
    <source>
        <dbReference type="ARBA" id="ARBA00022801"/>
    </source>
</evidence>
<dbReference type="Proteomes" id="UP001175226">
    <property type="component" value="Unassembled WGS sequence"/>
</dbReference>
<keyword evidence="3" id="KW-0326">Glycosidase</keyword>
<evidence type="ECO:0000256" key="4">
    <source>
        <dbReference type="SAM" id="MobiDB-lite"/>
    </source>
</evidence>